<proteinExistence type="predicted"/>
<dbReference type="PROSITE" id="PS51186">
    <property type="entry name" value="GNAT"/>
    <property type="match status" value="2"/>
</dbReference>
<dbReference type="EC" id="2.3.1.-" evidence="4"/>
<dbReference type="Gene3D" id="3.40.630.30">
    <property type="match status" value="1"/>
</dbReference>
<feature type="domain" description="N-acetyltransferase" evidence="3">
    <location>
        <begin position="1"/>
        <end position="156"/>
    </location>
</feature>
<dbReference type="InterPro" id="IPR000182">
    <property type="entry name" value="GNAT_dom"/>
</dbReference>
<name>A0ABX8BRK8_9ACTN</name>
<dbReference type="EMBL" id="CP074133">
    <property type="protein sequence ID" value="QUX24870.1"/>
    <property type="molecule type" value="Genomic_DNA"/>
</dbReference>
<accession>A0ABX8BRK8</accession>
<gene>
    <name evidence="4" type="ORF">KGD84_11740</name>
</gene>
<protein>
    <submittedName>
        <fullName evidence="4">GNAT family N-acetyltransferase</fullName>
        <ecNumber evidence="4">2.3.1.-</ecNumber>
    </submittedName>
</protein>
<keyword evidence="5" id="KW-1185">Reference proteome</keyword>
<dbReference type="Proteomes" id="UP000676079">
    <property type="component" value="Chromosome"/>
</dbReference>
<dbReference type="PANTHER" id="PTHR43877:SF1">
    <property type="entry name" value="ACETYLTRANSFERASE"/>
    <property type="match status" value="1"/>
</dbReference>
<evidence type="ECO:0000259" key="3">
    <source>
        <dbReference type="PROSITE" id="PS51186"/>
    </source>
</evidence>
<dbReference type="InterPro" id="IPR050832">
    <property type="entry name" value="Bact_Acetyltransf"/>
</dbReference>
<dbReference type="PANTHER" id="PTHR43877">
    <property type="entry name" value="AMINOALKYLPHOSPHONATE N-ACETYLTRANSFERASE-RELATED-RELATED"/>
    <property type="match status" value="1"/>
</dbReference>
<keyword evidence="2 4" id="KW-0012">Acyltransferase</keyword>
<keyword evidence="1 4" id="KW-0808">Transferase</keyword>
<dbReference type="CDD" id="cd04301">
    <property type="entry name" value="NAT_SF"/>
    <property type="match status" value="1"/>
</dbReference>
<sequence length="329" mass="36164">MITPIDPADESALRAWHTALVEAATHGRPEAAVMGYADLRGMLAPRDDRHHRLYAAVEDGRTVGTLMVDLPDRENRHLAEVDVSVVPDRRGRGLGARLAGLALEAMAEEGRTTATGEVYVPGGHTPDDWPGARFARAHGFATVHEEDYLVLDLPVPPERTAAPPGASADHWLHTWTGPCPEEHLEAYARMRTAMERDVPTGDLDTEPEVWDPERLRAEDARRAAQGYTAVVSVARTAAGEWAGYSLLLVPAEGGGEVYQDDTLVMRAHRGHGLGIALKRRNLEVLAREFPDAKVVRTWVDPDNAPMRAVNDRLGFRVVERMLEVQRVLG</sequence>
<dbReference type="GO" id="GO:0016746">
    <property type="term" value="F:acyltransferase activity"/>
    <property type="evidence" value="ECO:0007669"/>
    <property type="project" value="UniProtKB-KW"/>
</dbReference>
<reference evidence="4 5" key="1">
    <citation type="submission" date="2021-05" db="EMBL/GenBank/DDBJ databases">
        <title>Direct Submission.</title>
        <authorList>
            <person name="Li K."/>
            <person name="Gao J."/>
        </authorList>
    </citation>
    <scope>NUCLEOTIDE SEQUENCE [LARGE SCALE GENOMIC DNA]</scope>
    <source>
        <strain evidence="4 5">Mg02</strain>
    </source>
</reference>
<feature type="domain" description="N-acetyltransferase" evidence="3">
    <location>
        <begin position="182"/>
        <end position="329"/>
    </location>
</feature>
<dbReference type="SUPFAM" id="SSF55729">
    <property type="entry name" value="Acyl-CoA N-acyltransferases (Nat)"/>
    <property type="match status" value="2"/>
</dbReference>
<evidence type="ECO:0000313" key="4">
    <source>
        <dbReference type="EMBL" id="QUX24870.1"/>
    </source>
</evidence>
<evidence type="ECO:0000256" key="1">
    <source>
        <dbReference type="ARBA" id="ARBA00022679"/>
    </source>
</evidence>
<dbReference type="Pfam" id="PF00583">
    <property type="entry name" value="Acetyltransf_1"/>
    <property type="match status" value="2"/>
</dbReference>
<evidence type="ECO:0000313" key="5">
    <source>
        <dbReference type="Proteomes" id="UP000676079"/>
    </source>
</evidence>
<evidence type="ECO:0000256" key="2">
    <source>
        <dbReference type="ARBA" id="ARBA00023315"/>
    </source>
</evidence>
<organism evidence="4 5">
    <name type="scientific">Nocardiopsis changdeensis</name>
    <dbReference type="NCBI Taxonomy" id="2831969"/>
    <lineage>
        <taxon>Bacteria</taxon>
        <taxon>Bacillati</taxon>
        <taxon>Actinomycetota</taxon>
        <taxon>Actinomycetes</taxon>
        <taxon>Streptosporangiales</taxon>
        <taxon>Nocardiopsidaceae</taxon>
        <taxon>Nocardiopsis</taxon>
    </lineage>
</organism>
<dbReference type="InterPro" id="IPR016181">
    <property type="entry name" value="Acyl_CoA_acyltransferase"/>
</dbReference>
<dbReference type="RefSeq" id="WP_220560332.1">
    <property type="nucleotide sequence ID" value="NZ_CP074133.1"/>
</dbReference>